<evidence type="ECO:0000313" key="2">
    <source>
        <dbReference type="EMBL" id="TWH20310.1"/>
    </source>
</evidence>
<gene>
    <name evidence="2" type="ORF">JD82_02153</name>
</gene>
<protein>
    <submittedName>
        <fullName evidence="2">Uncharacterized protein</fullName>
    </submittedName>
</protein>
<name>A0A660C9M2_9PSEU</name>
<accession>A0A660C9M2</accession>
<feature type="compositionally biased region" description="Low complexity" evidence="1">
    <location>
        <begin position="171"/>
        <end position="184"/>
    </location>
</feature>
<comment type="caution">
    <text evidence="2">The sequence shown here is derived from an EMBL/GenBank/DDBJ whole genome shotgun (WGS) entry which is preliminary data.</text>
</comment>
<evidence type="ECO:0000313" key="3">
    <source>
        <dbReference type="Proteomes" id="UP000317303"/>
    </source>
</evidence>
<evidence type="ECO:0000256" key="1">
    <source>
        <dbReference type="SAM" id="MobiDB-lite"/>
    </source>
</evidence>
<keyword evidence="3" id="KW-1185">Reference proteome</keyword>
<feature type="compositionally biased region" description="Basic residues" evidence="1">
    <location>
        <begin position="266"/>
        <end position="275"/>
    </location>
</feature>
<feature type="compositionally biased region" description="Basic and acidic residues" evidence="1">
    <location>
        <begin position="282"/>
        <end position="292"/>
    </location>
</feature>
<dbReference type="AlphaFoldDB" id="A0A660C9M2"/>
<proteinExistence type="predicted"/>
<feature type="compositionally biased region" description="Basic residues" evidence="1">
    <location>
        <begin position="133"/>
        <end position="153"/>
    </location>
</feature>
<feature type="region of interest" description="Disordered" evidence="1">
    <location>
        <begin position="232"/>
        <end position="315"/>
    </location>
</feature>
<organism evidence="2 3">
    <name type="scientific">Prauserella rugosa</name>
    <dbReference type="NCBI Taxonomy" id="43354"/>
    <lineage>
        <taxon>Bacteria</taxon>
        <taxon>Bacillati</taxon>
        <taxon>Actinomycetota</taxon>
        <taxon>Actinomycetes</taxon>
        <taxon>Pseudonocardiales</taxon>
        <taxon>Pseudonocardiaceae</taxon>
        <taxon>Prauserella</taxon>
    </lineage>
</organism>
<feature type="compositionally biased region" description="Pro residues" evidence="1">
    <location>
        <begin position="123"/>
        <end position="132"/>
    </location>
</feature>
<feature type="region of interest" description="Disordered" evidence="1">
    <location>
        <begin position="100"/>
        <end position="184"/>
    </location>
</feature>
<dbReference type="Proteomes" id="UP000317303">
    <property type="component" value="Unassembled WGS sequence"/>
</dbReference>
<reference evidence="2 3" key="1">
    <citation type="submission" date="2019-07" db="EMBL/GenBank/DDBJ databases">
        <title>R&amp;d 2014.</title>
        <authorList>
            <person name="Klenk H.-P."/>
        </authorList>
    </citation>
    <scope>NUCLEOTIDE SEQUENCE [LARGE SCALE GENOMIC DNA]</scope>
    <source>
        <strain evidence="2 3">DSM 43194</strain>
    </source>
</reference>
<sequence length="315" mass="34067">MANHFAPKLAPIRRRCDFRHSLLELSERRCGVAAVESADGDHRTSGGELQTSLPLCSHGGRGQPVSVSCSAAVSSASVVPVPWPPWPPWGPIGSVPSPAGPVVGSEPVCEPTLSSAHRLRSPTVPPTRSPQPPRRRPSGIGARRRRSPSRRGHPSASTIHRNAGRPSRVRSSSTNAHAAVTASAATTRPSWVMRKCGSQDVVLLPLVVHGVCNSLRGARGNLVRIRDCPAAVSGNDSRQKHWTRQGSGKRWPVGRHTVPVPASPKTCHRRAHTRARCPGPRGKADADDEQRQRSVLRFVARPAARERRPRLARRE</sequence>
<dbReference type="EMBL" id="VLJV01000001">
    <property type="protein sequence ID" value="TWH20310.1"/>
    <property type="molecule type" value="Genomic_DNA"/>
</dbReference>